<reference evidence="1 2" key="1">
    <citation type="journal article" date="2022" name="New Phytol.">
        <title>Ecological generalism drives hyperdiversity of secondary metabolite gene clusters in xylarialean endophytes.</title>
        <authorList>
            <person name="Franco M.E.E."/>
            <person name="Wisecaver J.H."/>
            <person name="Arnold A.E."/>
            <person name="Ju Y.M."/>
            <person name="Slot J.C."/>
            <person name="Ahrendt S."/>
            <person name="Moore L.P."/>
            <person name="Eastman K.E."/>
            <person name="Scott K."/>
            <person name="Konkel Z."/>
            <person name="Mondo S.J."/>
            <person name="Kuo A."/>
            <person name="Hayes R.D."/>
            <person name="Haridas S."/>
            <person name="Andreopoulos B."/>
            <person name="Riley R."/>
            <person name="LaButti K."/>
            <person name="Pangilinan J."/>
            <person name="Lipzen A."/>
            <person name="Amirebrahimi M."/>
            <person name="Yan J."/>
            <person name="Adam C."/>
            <person name="Keymanesh K."/>
            <person name="Ng V."/>
            <person name="Louie K."/>
            <person name="Northen T."/>
            <person name="Drula E."/>
            <person name="Henrissat B."/>
            <person name="Hsieh H.M."/>
            <person name="Youens-Clark K."/>
            <person name="Lutzoni F."/>
            <person name="Miadlikowska J."/>
            <person name="Eastwood D.C."/>
            <person name="Hamelin R.C."/>
            <person name="Grigoriev I.V."/>
            <person name="U'Ren J.M."/>
        </authorList>
    </citation>
    <scope>NUCLEOTIDE SEQUENCE [LARGE SCALE GENOMIC DNA]</scope>
    <source>
        <strain evidence="1 2">CBS 119005</strain>
    </source>
</reference>
<dbReference type="EMBL" id="MU393626">
    <property type="protein sequence ID" value="KAI4859561.1"/>
    <property type="molecule type" value="Genomic_DNA"/>
</dbReference>
<dbReference type="Proteomes" id="UP001497700">
    <property type="component" value="Unassembled WGS sequence"/>
</dbReference>
<keyword evidence="2" id="KW-1185">Reference proteome</keyword>
<accession>A0ACB9YJY4</accession>
<gene>
    <name evidence="1" type="ORF">F4820DRAFT_157244</name>
</gene>
<sequence length="411" mass="46492">MDFIRANVLRRGQSPEGQTQDLEQQREVEMGEQRSQRTRGFSLSRPSLPAVFTGRSRIAEQSQTVNGDASEIDSPKTPRFNLGLPNMPSTRLHLPNLARTWTRGSSGPASPAEAERPSEPVPERSQPQPQAEQIPVISEPAPSQRSDGVRDSHMGRPRFQGADPEETHLADAVDRRMRHRHRRSRRHGNDEHPVKFLFCFPWVKSARIRRQILRCFVSGILLIFMLAVYLALSITKNINSNEFTVLLILVILFATIFFCHGLIRICMLIVRPPNEEDEERARLPQLMEPGGYAVPRRPIHVILARDEEEEGAESDANKLQPPAYGLWRESVRVDPNRLYWQRNDQAPTEGEGEEQPRPGTARPPSYASEDGVSYIVEARPRSFAPPTDVPLPPHPSEASRLHTGEQHLSAR</sequence>
<protein>
    <submittedName>
        <fullName evidence="1">Uncharacterized protein</fullName>
    </submittedName>
</protein>
<comment type="caution">
    <text evidence="1">The sequence shown here is derived from an EMBL/GenBank/DDBJ whole genome shotgun (WGS) entry which is preliminary data.</text>
</comment>
<evidence type="ECO:0000313" key="1">
    <source>
        <dbReference type="EMBL" id="KAI4859561.1"/>
    </source>
</evidence>
<evidence type="ECO:0000313" key="2">
    <source>
        <dbReference type="Proteomes" id="UP001497700"/>
    </source>
</evidence>
<organism evidence="1 2">
    <name type="scientific">Hypoxylon rubiginosum</name>
    <dbReference type="NCBI Taxonomy" id="110542"/>
    <lineage>
        <taxon>Eukaryota</taxon>
        <taxon>Fungi</taxon>
        <taxon>Dikarya</taxon>
        <taxon>Ascomycota</taxon>
        <taxon>Pezizomycotina</taxon>
        <taxon>Sordariomycetes</taxon>
        <taxon>Xylariomycetidae</taxon>
        <taxon>Xylariales</taxon>
        <taxon>Hypoxylaceae</taxon>
        <taxon>Hypoxylon</taxon>
    </lineage>
</organism>
<proteinExistence type="predicted"/>
<name>A0ACB9YJY4_9PEZI</name>